<accession>A0ABU6Q066</accession>
<gene>
    <name evidence="1" type="ORF">P9847_24990</name>
</gene>
<reference evidence="1 2" key="1">
    <citation type="submission" date="2023-03" db="EMBL/GenBank/DDBJ databases">
        <title>Bacillus Genome Sequencing.</title>
        <authorList>
            <person name="Dunlap C."/>
        </authorList>
    </citation>
    <scope>NUCLEOTIDE SEQUENCE [LARGE SCALE GENOMIC DNA]</scope>
    <source>
        <strain evidence="1 2">NRS-52</strain>
    </source>
</reference>
<dbReference type="Gene3D" id="3.40.50.1860">
    <property type="match status" value="2"/>
</dbReference>
<dbReference type="EMBL" id="JARTLD010000068">
    <property type="protein sequence ID" value="MED5020518.1"/>
    <property type="molecule type" value="Genomic_DNA"/>
</dbReference>
<evidence type="ECO:0000313" key="2">
    <source>
        <dbReference type="Proteomes" id="UP001343257"/>
    </source>
</evidence>
<comment type="caution">
    <text evidence="1">The sequence shown here is derived from an EMBL/GenBank/DDBJ whole genome shotgun (WGS) entry which is preliminary data.</text>
</comment>
<name>A0ABU6Q066_9BACL</name>
<evidence type="ECO:0000313" key="1">
    <source>
        <dbReference type="EMBL" id="MED5020518.1"/>
    </source>
</evidence>
<dbReference type="Pfam" id="PF01177">
    <property type="entry name" value="Asp_Glu_race"/>
    <property type="match status" value="1"/>
</dbReference>
<keyword evidence="2" id="KW-1185">Reference proteome</keyword>
<sequence>MYTANDSNVVQSHGKIIQERFDVPVRSKCIPDQPLGIYDDESEKAAIPKIVEMGVQLEQEGCRLLIVSCAADPGVEALRSRVSVPVIGGGSAASLVARSLGEPVGLMGITEGVPPVMSSLLEDLVAGYIRPDGVTNTTDLLTDAGREAALEAARTLVSQGAKAIVFACTGLSTIAFADVIRKELHIPVIDPVDAEGLLAANYYKQLEGI</sequence>
<organism evidence="1 2">
    <name type="scientific">Paenibacillus chibensis</name>
    <dbReference type="NCBI Taxonomy" id="59846"/>
    <lineage>
        <taxon>Bacteria</taxon>
        <taxon>Bacillati</taxon>
        <taxon>Bacillota</taxon>
        <taxon>Bacilli</taxon>
        <taxon>Bacillales</taxon>
        <taxon>Paenibacillaceae</taxon>
        <taxon>Paenibacillus</taxon>
    </lineage>
</organism>
<dbReference type="Proteomes" id="UP001343257">
    <property type="component" value="Unassembled WGS sequence"/>
</dbReference>
<dbReference type="InterPro" id="IPR001920">
    <property type="entry name" value="Asp/Glu_race"/>
</dbReference>
<protein>
    <submittedName>
        <fullName evidence="1">Aspartate/glutamate racemase family protein</fullName>
    </submittedName>
</protein>
<proteinExistence type="predicted"/>
<dbReference type="InterPro" id="IPR015942">
    <property type="entry name" value="Asp/Glu/hydantoin_racemase"/>
</dbReference>
<dbReference type="RefSeq" id="WP_328281981.1">
    <property type="nucleotide sequence ID" value="NZ_JARTLD010000068.1"/>
</dbReference>